<proteinExistence type="predicted"/>
<protein>
    <submittedName>
        <fullName evidence="1">Uncharacterized protein</fullName>
    </submittedName>
</protein>
<organism evidence="1 2">
    <name type="scientific">Limnohabitans planktonicus II-D5</name>
    <dbReference type="NCBI Taxonomy" id="1293045"/>
    <lineage>
        <taxon>Bacteria</taxon>
        <taxon>Pseudomonadati</taxon>
        <taxon>Pseudomonadota</taxon>
        <taxon>Betaproteobacteria</taxon>
        <taxon>Burkholderiales</taxon>
        <taxon>Comamonadaceae</taxon>
        <taxon>Limnohabitans</taxon>
    </lineage>
</organism>
<name>A0A2T7UDS2_9BURK</name>
<evidence type="ECO:0000313" key="2">
    <source>
        <dbReference type="Proteomes" id="UP000037507"/>
    </source>
</evidence>
<dbReference type="EMBL" id="LFYT02000010">
    <property type="protein sequence ID" value="PVE42857.1"/>
    <property type="molecule type" value="Genomic_DNA"/>
</dbReference>
<reference evidence="1" key="1">
    <citation type="submission" date="2017-04" db="EMBL/GenBank/DDBJ databases">
        <title>Unexpected and diverse lifestyles within the genus Limnohabitans.</title>
        <authorList>
            <person name="Kasalicky V."/>
            <person name="Mehrshad M."/>
            <person name="Andrei S.-A."/>
            <person name="Salcher M."/>
            <person name="Kratochvilova H."/>
            <person name="Simek K."/>
            <person name="Ghai R."/>
        </authorList>
    </citation>
    <scope>NUCLEOTIDE SEQUENCE [LARGE SCALE GENOMIC DNA]</scope>
    <source>
        <strain evidence="1">II-D5</strain>
    </source>
</reference>
<accession>A0A2T7UDS2</accession>
<dbReference type="Proteomes" id="UP000037507">
    <property type="component" value="Unassembled WGS sequence"/>
</dbReference>
<gene>
    <name evidence="1" type="ORF">H663_010135</name>
</gene>
<comment type="caution">
    <text evidence="1">The sequence shown here is derived from an EMBL/GenBank/DDBJ whole genome shotgun (WGS) entry which is preliminary data.</text>
</comment>
<sequence>MRGVDGLLSVFFGTSLLVRKLNAKDGVRVESNVITIDLAKLGVLGLLRESVQNRGGMIGEGLLSWGLASVSDRLSVQGMMCHEGKIAVIIKVE</sequence>
<keyword evidence="2" id="KW-1185">Reference proteome</keyword>
<dbReference type="AlphaFoldDB" id="A0A2T7UDS2"/>
<evidence type="ECO:0000313" key="1">
    <source>
        <dbReference type="EMBL" id="PVE42857.1"/>
    </source>
</evidence>
<dbReference type="RefSeq" id="WP_053174150.1">
    <property type="nucleotide sequence ID" value="NZ_LFYT02000010.1"/>
</dbReference>